<name>A0A1H2GX45_9GAMM</name>
<protein>
    <submittedName>
        <fullName evidence="2">Glycosyltransferase involved in cell wall bisynthesis</fullName>
    </submittedName>
</protein>
<feature type="domain" description="Glycosyltransferase 2-like" evidence="1">
    <location>
        <begin position="8"/>
        <end position="133"/>
    </location>
</feature>
<gene>
    <name evidence="2" type="ORF">SAMN05216210_2597</name>
</gene>
<dbReference type="InterPro" id="IPR029044">
    <property type="entry name" value="Nucleotide-diphossugar_trans"/>
</dbReference>
<dbReference type="Proteomes" id="UP000243924">
    <property type="component" value="Chromosome I"/>
</dbReference>
<accession>A0A1H2GX45</accession>
<evidence type="ECO:0000313" key="2">
    <source>
        <dbReference type="EMBL" id="SDU23888.1"/>
    </source>
</evidence>
<sequence>MSTLQPCFLIPVYNHPQTIAAVCQELAVYDLPILLVDDGSDPACAAVLDELQANQGHSLLRLPHNAGKGAAVRTGLFAAQRQGFTHALQVDADGQHDIADLQAFLEGMQQQPNALIAGYPQYDDSVSRLRFYGRYATHIWVWINTLSLDIKDTMCGARLYPLDALIPMLERHSCGNRMDFDTEVLVRWHWAGHAVCNLPVHVRYPADGISHFRLWRDNLLLTRMHTRLFFGMLLRLPRLLARKLRRSRA</sequence>
<keyword evidence="2" id="KW-0808">Transferase</keyword>
<dbReference type="OrthoDB" id="9804335at2"/>
<evidence type="ECO:0000259" key="1">
    <source>
        <dbReference type="Pfam" id="PF00535"/>
    </source>
</evidence>
<dbReference type="PANTHER" id="PTHR10859">
    <property type="entry name" value="GLYCOSYL TRANSFERASE"/>
    <property type="match status" value="1"/>
</dbReference>
<dbReference type="InterPro" id="IPR001173">
    <property type="entry name" value="Glyco_trans_2-like"/>
</dbReference>
<dbReference type="SUPFAM" id="SSF53448">
    <property type="entry name" value="Nucleotide-diphospho-sugar transferases"/>
    <property type="match status" value="1"/>
</dbReference>
<dbReference type="GO" id="GO:0006487">
    <property type="term" value="P:protein N-linked glycosylation"/>
    <property type="evidence" value="ECO:0007669"/>
    <property type="project" value="TreeGrafter"/>
</dbReference>
<evidence type="ECO:0000313" key="3">
    <source>
        <dbReference type="Proteomes" id="UP000243924"/>
    </source>
</evidence>
<dbReference type="STRING" id="1434072.SAMN05216210_2597"/>
<dbReference type="AlphaFoldDB" id="A0A1H2GX45"/>
<dbReference type="GO" id="GO:0016740">
    <property type="term" value="F:transferase activity"/>
    <property type="evidence" value="ECO:0007669"/>
    <property type="project" value="UniProtKB-KW"/>
</dbReference>
<dbReference type="EMBL" id="LT629787">
    <property type="protein sequence ID" value="SDU23888.1"/>
    <property type="molecule type" value="Genomic_DNA"/>
</dbReference>
<dbReference type="PANTHER" id="PTHR10859:SF91">
    <property type="entry name" value="DOLICHYL-PHOSPHATE BETA-GLUCOSYLTRANSFERASE"/>
    <property type="match status" value="1"/>
</dbReference>
<dbReference type="Gene3D" id="3.90.550.10">
    <property type="entry name" value="Spore Coat Polysaccharide Biosynthesis Protein SpsA, Chain A"/>
    <property type="match status" value="1"/>
</dbReference>
<proteinExistence type="predicted"/>
<keyword evidence="3" id="KW-1185">Reference proteome</keyword>
<dbReference type="Pfam" id="PF00535">
    <property type="entry name" value="Glycos_transf_2"/>
    <property type="match status" value="1"/>
</dbReference>
<organism evidence="2 3">
    <name type="scientific">Halopseudomonas salegens</name>
    <dbReference type="NCBI Taxonomy" id="1434072"/>
    <lineage>
        <taxon>Bacteria</taxon>
        <taxon>Pseudomonadati</taxon>
        <taxon>Pseudomonadota</taxon>
        <taxon>Gammaproteobacteria</taxon>
        <taxon>Pseudomonadales</taxon>
        <taxon>Pseudomonadaceae</taxon>
        <taxon>Halopseudomonas</taxon>
    </lineage>
</organism>
<reference evidence="3" key="1">
    <citation type="submission" date="2016-10" db="EMBL/GenBank/DDBJ databases">
        <authorList>
            <person name="Varghese N."/>
            <person name="Submissions S."/>
        </authorList>
    </citation>
    <scope>NUCLEOTIDE SEQUENCE [LARGE SCALE GENOMIC DNA]</scope>
    <source>
        <strain evidence="3">CECT 8338</strain>
    </source>
</reference>
<dbReference type="CDD" id="cd04179">
    <property type="entry name" value="DPM_DPG-synthase_like"/>
    <property type="match status" value="1"/>
</dbReference>
<dbReference type="RefSeq" id="WP_092387542.1">
    <property type="nucleotide sequence ID" value="NZ_LT629787.1"/>
</dbReference>